<sequence length="356" mass="39434">MHVIEKSKSPLKSLASAIVDPYSANFWLQKINPLWSVNQALGKIVQKQQTAQDTVSLMVQFNQKFQLGQAGQHHPVFVTIEGIRYERTYSLTQLDTQHVLLTVKKVDQGKVSSWLVNQANVGDILEFGQPYGDMLLPEATQPLILLAAGSGITPMYSLVDALAKSGQLKQTSVKLMYWVKTFADVAFKTQFEQWATQYPHFSFDVFYTQAGETPAQRLNESHLQTFEQIEQSAVYACGPSGFAARVEELFAHAQQLKTEAFSMSPMLNEEAGFVQVTLTQSNKTVTIPKGQSILTSLEQQNIQPKHGCRMGICNKCACNKVEGSTKNLVNGAQNTEPGNLLKLCVNSAQTDLVIDL</sequence>
<dbReference type="AlphaFoldDB" id="A0A6C0Y2B2"/>
<dbReference type="SUPFAM" id="SSF63380">
    <property type="entry name" value="Riboflavin synthase domain-like"/>
    <property type="match status" value="1"/>
</dbReference>
<evidence type="ECO:0000259" key="2">
    <source>
        <dbReference type="PROSITE" id="PS51085"/>
    </source>
</evidence>
<dbReference type="InterPro" id="IPR017938">
    <property type="entry name" value="Riboflavin_synthase-like_b-brl"/>
</dbReference>
<evidence type="ECO:0000313" key="4">
    <source>
        <dbReference type="EMBL" id="QIC69905.1"/>
    </source>
</evidence>
<dbReference type="InterPro" id="IPR008333">
    <property type="entry name" value="Cbr1-like_FAD-bd_dom"/>
</dbReference>
<dbReference type="InterPro" id="IPR039261">
    <property type="entry name" value="FNR_nucleotide-bd"/>
</dbReference>
<organism evidence="4 5">
    <name type="scientific">Acinetobacter indicus</name>
    <dbReference type="NCBI Taxonomy" id="756892"/>
    <lineage>
        <taxon>Bacteria</taxon>
        <taxon>Pseudomonadati</taxon>
        <taxon>Pseudomonadota</taxon>
        <taxon>Gammaproteobacteria</taxon>
        <taxon>Moraxellales</taxon>
        <taxon>Moraxellaceae</taxon>
        <taxon>Acinetobacter</taxon>
    </lineage>
</organism>
<dbReference type="InterPro" id="IPR050415">
    <property type="entry name" value="MRET"/>
</dbReference>
<proteinExistence type="predicted"/>
<comment type="cofactor">
    <cofactor evidence="1">
        <name>[2Fe-2S] cluster</name>
        <dbReference type="ChEBI" id="CHEBI:190135"/>
    </cofactor>
</comment>
<dbReference type="InterPro" id="IPR001709">
    <property type="entry name" value="Flavoprot_Pyr_Nucl_cyt_Rdtase"/>
</dbReference>
<dbReference type="PANTHER" id="PTHR47354">
    <property type="entry name" value="NADH OXIDOREDUCTASE HCR"/>
    <property type="match status" value="1"/>
</dbReference>
<feature type="domain" description="FAD-binding FR-type" evidence="3">
    <location>
        <begin position="37"/>
        <end position="137"/>
    </location>
</feature>
<dbReference type="CDD" id="cd00207">
    <property type="entry name" value="fer2"/>
    <property type="match status" value="1"/>
</dbReference>
<dbReference type="InterPro" id="IPR012675">
    <property type="entry name" value="Beta-grasp_dom_sf"/>
</dbReference>
<evidence type="ECO:0000313" key="5">
    <source>
        <dbReference type="Proteomes" id="UP000503440"/>
    </source>
</evidence>
<dbReference type="PRINTS" id="PR00410">
    <property type="entry name" value="PHEHYDRXLASE"/>
</dbReference>
<dbReference type="GO" id="GO:0016491">
    <property type="term" value="F:oxidoreductase activity"/>
    <property type="evidence" value="ECO:0007669"/>
    <property type="project" value="InterPro"/>
</dbReference>
<evidence type="ECO:0000256" key="1">
    <source>
        <dbReference type="ARBA" id="ARBA00034078"/>
    </source>
</evidence>
<dbReference type="PRINTS" id="PR00371">
    <property type="entry name" value="FPNCR"/>
</dbReference>
<dbReference type="Pfam" id="PF00970">
    <property type="entry name" value="FAD_binding_6"/>
    <property type="match status" value="1"/>
</dbReference>
<reference evidence="4 5" key="1">
    <citation type="submission" date="2019-09" db="EMBL/GenBank/DDBJ databases">
        <title>Non-baumannii Acinetobacter spp. carrying blaNDM-1 isolated in China.</title>
        <authorList>
            <person name="Cui C."/>
            <person name="Chen C."/>
            <person name="Sun J."/>
            <person name="Liu Y."/>
        </authorList>
    </citation>
    <scope>NUCLEOTIDE SEQUENCE [LARGE SCALE GENOMIC DNA]</scope>
    <source>
        <strain evidence="4 5">B18</strain>
    </source>
</reference>
<dbReference type="PANTHER" id="PTHR47354:SF3">
    <property type="entry name" value="OXIDOREDUCTASE-RELATED"/>
    <property type="match status" value="1"/>
</dbReference>
<dbReference type="CDD" id="cd06216">
    <property type="entry name" value="FNR_iron_sulfur_binding_2"/>
    <property type="match status" value="1"/>
</dbReference>
<dbReference type="Gene3D" id="2.40.30.10">
    <property type="entry name" value="Translation factors"/>
    <property type="match status" value="1"/>
</dbReference>
<feature type="domain" description="2Fe-2S ferredoxin-type" evidence="2">
    <location>
        <begin position="274"/>
        <end position="356"/>
    </location>
</feature>
<dbReference type="SUPFAM" id="SSF54292">
    <property type="entry name" value="2Fe-2S ferredoxin-like"/>
    <property type="match status" value="1"/>
</dbReference>
<dbReference type="InterPro" id="IPR036010">
    <property type="entry name" value="2Fe-2S_ferredoxin-like_sf"/>
</dbReference>
<dbReference type="InterPro" id="IPR001433">
    <property type="entry name" value="OxRdtase_FAD/NAD-bd"/>
</dbReference>
<dbReference type="Pfam" id="PF00175">
    <property type="entry name" value="NAD_binding_1"/>
    <property type="match status" value="1"/>
</dbReference>
<evidence type="ECO:0000259" key="3">
    <source>
        <dbReference type="PROSITE" id="PS51384"/>
    </source>
</evidence>
<dbReference type="PROSITE" id="PS51384">
    <property type="entry name" value="FAD_FR"/>
    <property type="match status" value="1"/>
</dbReference>
<gene>
    <name evidence="4" type="ORF">FSC09_05570</name>
</gene>
<dbReference type="InterPro" id="IPR017927">
    <property type="entry name" value="FAD-bd_FR_type"/>
</dbReference>
<dbReference type="Gene3D" id="3.10.20.30">
    <property type="match status" value="1"/>
</dbReference>
<dbReference type="GO" id="GO:0051536">
    <property type="term" value="F:iron-sulfur cluster binding"/>
    <property type="evidence" value="ECO:0007669"/>
    <property type="project" value="InterPro"/>
</dbReference>
<dbReference type="PROSITE" id="PS51085">
    <property type="entry name" value="2FE2S_FER_2"/>
    <property type="match status" value="1"/>
</dbReference>
<dbReference type="Proteomes" id="UP000503440">
    <property type="component" value="Chromosome"/>
</dbReference>
<name>A0A6C0Y2B2_9GAMM</name>
<accession>A0A6C0Y2B2</accession>
<dbReference type="InterPro" id="IPR001041">
    <property type="entry name" value="2Fe-2S_ferredoxin-type"/>
</dbReference>
<dbReference type="Gene3D" id="3.40.50.80">
    <property type="entry name" value="Nucleotide-binding domain of ferredoxin-NADP reductase (FNR) module"/>
    <property type="match status" value="1"/>
</dbReference>
<dbReference type="EMBL" id="CP044455">
    <property type="protein sequence ID" value="QIC69905.1"/>
    <property type="molecule type" value="Genomic_DNA"/>
</dbReference>
<protein>
    <submittedName>
        <fullName evidence="4">Ferredoxin reductase</fullName>
    </submittedName>
</protein>
<dbReference type="Pfam" id="PF00111">
    <property type="entry name" value="Fer2"/>
    <property type="match status" value="1"/>
</dbReference>
<dbReference type="SUPFAM" id="SSF52343">
    <property type="entry name" value="Ferredoxin reductase-like, C-terminal NADP-linked domain"/>
    <property type="match status" value="1"/>
</dbReference>
<dbReference type="RefSeq" id="WP_163145692.1">
    <property type="nucleotide sequence ID" value="NZ_CP044455.1"/>
</dbReference>